<reference evidence="2" key="1">
    <citation type="journal article" date="2022" name="Int. J. Mol. Sci.">
        <title>Draft Genome of Tanacetum Coccineum: Genomic Comparison of Closely Related Tanacetum-Family Plants.</title>
        <authorList>
            <person name="Yamashiro T."/>
            <person name="Shiraishi A."/>
            <person name="Nakayama K."/>
            <person name="Satake H."/>
        </authorList>
    </citation>
    <scope>NUCLEOTIDE SEQUENCE</scope>
</reference>
<evidence type="ECO:0000256" key="1">
    <source>
        <dbReference type="SAM" id="MobiDB-lite"/>
    </source>
</evidence>
<dbReference type="Proteomes" id="UP001151760">
    <property type="component" value="Unassembled WGS sequence"/>
</dbReference>
<reference evidence="2" key="2">
    <citation type="submission" date="2022-01" db="EMBL/GenBank/DDBJ databases">
        <authorList>
            <person name="Yamashiro T."/>
            <person name="Shiraishi A."/>
            <person name="Satake H."/>
            <person name="Nakayama K."/>
        </authorList>
    </citation>
    <scope>NUCLEOTIDE SEQUENCE</scope>
</reference>
<feature type="region of interest" description="Disordered" evidence="1">
    <location>
        <begin position="123"/>
        <end position="157"/>
    </location>
</feature>
<evidence type="ECO:0000313" key="3">
    <source>
        <dbReference type="Proteomes" id="UP001151760"/>
    </source>
</evidence>
<name>A0ABQ4Z944_9ASTR</name>
<proteinExistence type="predicted"/>
<comment type="caution">
    <text evidence="2">The sequence shown here is derived from an EMBL/GenBank/DDBJ whole genome shotgun (WGS) entry which is preliminary data.</text>
</comment>
<evidence type="ECO:0000313" key="2">
    <source>
        <dbReference type="EMBL" id="GJS86699.1"/>
    </source>
</evidence>
<sequence>MMNSKKMQKYILKNSLKVSPVSNSERNSTRIERFQSLPQSASDSGAGIQFSVISTSTNEYQVDEYDPRRKGLEMAKLANDFHENIKFQKKMVEQELNIKTFHTQKLREATFLPQKRHFARECRTKEENRRRDGWNTGNREGRRTGNRDESITGKKEESKALVTVDGECVDWTTHSEDDDNYAFMANNGTGSDTQVPSCSNECKESYANMKRLYDIQKEQLSDASVWNKAYTQRF</sequence>
<protein>
    <submittedName>
        <fullName evidence="2">Uncharacterized protein</fullName>
    </submittedName>
</protein>
<accession>A0ABQ4Z944</accession>
<gene>
    <name evidence="2" type="ORF">Tco_0769335</name>
</gene>
<keyword evidence="3" id="KW-1185">Reference proteome</keyword>
<dbReference type="EMBL" id="BQNB010011141">
    <property type="protein sequence ID" value="GJS86699.1"/>
    <property type="molecule type" value="Genomic_DNA"/>
</dbReference>
<organism evidence="2 3">
    <name type="scientific">Tanacetum coccineum</name>
    <dbReference type="NCBI Taxonomy" id="301880"/>
    <lineage>
        <taxon>Eukaryota</taxon>
        <taxon>Viridiplantae</taxon>
        <taxon>Streptophyta</taxon>
        <taxon>Embryophyta</taxon>
        <taxon>Tracheophyta</taxon>
        <taxon>Spermatophyta</taxon>
        <taxon>Magnoliopsida</taxon>
        <taxon>eudicotyledons</taxon>
        <taxon>Gunneridae</taxon>
        <taxon>Pentapetalae</taxon>
        <taxon>asterids</taxon>
        <taxon>campanulids</taxon>
        <taxon>Asterales</taxon>
        <taxon>Asteraceae</taxon>
        <taxon>Asteroideae</taxon>
        <taxon>Anthemideae</taxon>
        <taxon>Anthemidinae</taxon>
        <taxon>Tanacetum</taxon>
    </lineage>
</organism>